<feature type="region of interest" description="Disordered" evidence="1">
    <location>
        <begin position="40"/>
        <end position="81"/>
    </location>
</feature>
<gene>
    <name evidence="2" type="ORF">ADUPG1_004520</name>
</gene>
<keyword evidence="3" id="KW-1185">Reference proteome</keyword>
<reference evidence="2" key="1">
    <citation type="submission" date="2022-03" db="EMBL/GenBank/DDBJ databases">
        <title>Draft genome sequence of Aduncisulcus paluster, a free-living microaerophilic Fornicata.</title>
        <authorList>
            <person name="Yuyama I."/>
            <person name="Kume K."/>
            <person name="Tamura T."/>
            <person name="Inagaki Y."/>
            <person name="Hashimoto T."/>
        </authorList>
    </citation>
    <scope>NUCLEOTIDE SEQUENCE</scope>
    <source>
        <strain evidence="2">NY0171</strain>
    </source>
</reference>
<dbReference type="Proteomes" id="UP001057375">
    <property type="component" value="Unassembled WGS sequence"/>
</dbReference>
<accession>A0ABQ5JYR7</accession>
<comment type="caution">
    <text evidence="2">The sequence shown here is derived from an EMBL/GenBank/DDBJ whole genome shotgun (WGS) entry which is preliminary data.</text>
</comment>
<sequence length="81" mass="8244">MILAQKLLPDKSTAVKSLFKLYSGFVSSSESSDLINDAFTTTSSSSTASSSVSSDSSVVSSVKSSPASAGFTGFSSSLEKC</sequence>
<feature type="compositionally biased region" description="Low complexity" evidence="1">
    <location>
        <begin position="40"/>
        <end position="69"/>
    </location>
</feature>
<evidence type="ECO:0000256" key="1">
    <source>
        <dbReference type="SAM" id="MobiDB-lite"/>
    </source>
</evidence>
<organism evidence="2 3">
    <name type="scientific">Aduncisulcus paluster</name>
    <dbReference type="NCBI Taxonomy" id="2918883"/>
    <lineage>
        <taxon>Eukaryota</taxon>
        <taxon>Metamonada</taxon>
        <taxon>Carpediemonas-like organisms</taxon>
        <taxon>Aduncisulcus</taxon>
    </lineage>
</organism>
<evidence type="ECO:0000313" key="2">
    <source>
        <dbReference type="EMBL" id="GKT22815.1"/>
    </source>
</evidence>
<protein>
    <submittedName>
        <fullName evidence="2">Uncharacterized protein</fullName>
    </submittedName>
</protein>
<feature type="non-terminal residue" evidence="2">
    <location>
        <position position="81"/>
    </location>
</feature>
<proteinExistence type="predicted"/>
<evidence type="ECO:0000313" key="3">
    <source>
        <dbReference type="Proteomes" id="UP001057375"/>
    </source>
</evidence>
<name>A0ABQ5JYR7_9EUKA</name>
<dbReference type="EMBL" id="BQXS01006824">
    <property type="protein sequence ID" value="GKT22815.1"/>
    <property type="molecule type" value="Genomic_DNA"/>
</dbReference>